<feature type="transmembrane region" description="Helical" evidence="6">
    <location>
        <begin position="186"/>
        <end position="205"/>
    </location>
</feature>
<name>A0A5C5XAU7_9PLAN</name>
<accession>A0A5C5XAU7</accession>
<proteinExistence type="inferred from homology"/>
<feature type="transmembrane region" description="Helical" evidence="6">
    <location>
        <begin position="62"/>
        <end position="89"/>
    </location>
</feature>
<evidence type="ECO:0000256" key="5">
    <source>
        <dbReference type="ARBA" id="ARBA00023136"/>
    </source>
</evidence>
<feature type="transmembrane region" description="Helical" evidence="6">
    <location>
        <begin position="29"/>
        <end position="50"/>
    </location>
</feature>
<dbReference type="PANTHER" id="PTHR21716">
    <property type="entry name" value="TRANSMEMBRANE PROTEIN"/>
    <property type="match status" value="1"/>
</dbReference>
<protein>
    <submittedName>
        <fullName evidence="7">Putative inner membrane protein</fullName>
    </submittedName>
</protein>
<dbReference type="EMBL" id="SJPG01000001">
    <property type="protein sequence ID" value="TWT60110.1"/>
    <property type="molecule type" value="Genomic_DNA"/>
</dbReference>
<feature type="transmembrane region" description="Helical" evidence="6">
    <location>
        <begin position="235"/>
        <end position="260"/>
    </location>
</feature>
<evidence type="ECO:0000313" key="8">
    <source>
        <dbReference type="Proteomes" id="UP000316095"/>
    </source>
</evidence>
<dbReference type="InterPro" id="IPR002549">
    <property type="entry name" value="AI-2E-like"/>
</dbReference>
<dbReference type="PANTHER" id="PTHR21716:SF4">
    <property type="entry name" value="TRANSMEMBRANE PROTEIN 245"/>
    <property type="match status" value="1"/>
</dbReference>
<dbReference type="Proteomes" id="UP000316095">
    <property type="component" value="Unassembled WGS sequence"/>
</dbReference>
<evidence type="ECO:0000256" key="6">
    <source>
        <dbReference type="SAM" id="Phobius"/>
    </source>
</evidence>
<evidence type="ECO:0000313" key="7">
    <source>
        <dbReference type="EMBL" id="TWT60110.1"/>
    </source>
</evidence>
<comment type="subcellular location">
    <subcellularLocation>
        <location evidence="1">Membrane</location>
        <topology evidence="1">Multi-pass membrane protein</topology>
    </subcellularLocation>
</comment>
<dbReference type="GO" id="GO:0016020">
    <property type="term" value="C:membrane"/>
    <property type="evidence" value="ECO:0007669"/>
    <property type="project" value="UniProtKB-SubCell"/>
</dbReference>
<sequence>MLTRYVSLAILLLLLTALGFTFIRIIIPFLLPLFLAAVVALIANPVYKYFLTRTKNRPRVAAGLSTAALVAAIVIPIFIGVTIGALQMFDVAERILSDDSVKKAIAAVKEGEIYETIAIQLENFFPITTSDGQQLTEEEIAQLRTKMLQERAEELRLSTQNAIKRVAITTISPGTAFTTVDIIGKFGWTLMSLLTFIIALYYFFFEGPVLIEHAIELIPVNALHQKTLFEEFGKAIRAVVTATLLAAVAQGLATSVALWFLGFNHFFLFTIVGTFAAIIPLAGTWLVWVPCAIYLAYDGDWGWALLLAIYGFAFVGMLDNFIRAYVLHSDAKLHPLLAFVSVLGGLQVMGLWGVFIAPVIACCLYAIIRIFNEELTELTRHQKENNKSNVKIPAVSKQTPS</sequence>
<organism evidence="7 8">
    <name type="scientific">Rubinisphaera italica</name>
    <dbReference type="NCBI Taxonomy" id="2527969"/>
    <lineage>
        <taxon>Bacteria</taxon>
        <taxon>Pseudomonadati</taxon>
        <taxon>Planctomycetota</taxon>
        <taxon>Planctomycetia</taxon>
        <taxon>Planctomycetales</taxon>
        <taxon>Planctomycetaceae</taxon>
        <taxon>Rubinisphaera</taxon>
    </lineage>
</organism>
<dbReference type="RefSeq" id="WP_165441568.1">
    <property type="nucleotide sequence ID" value="NZ_SJPG01000001.1"/>
</dbReference>
<evidence type="ECO:0000256" key="2">
    <source>
        <dbReference type="ARBA" id="ARBA00009773"/>
    </source>
</evidence>
<evidence type="ECO:0000256" key="4">
    <source>
        <dbReference type="ARBA" id="ARBA00022989"/>
    </source>
</evidence>
<keyword evidence="3 6" id="KW-0812">Transmembrane</keyword>
<dbReference type="Pfam" id="PF01594">
    <property type="entry name" value="AI-2E_transport"/>
    <property type="match status" value="1"/>
</dbReference>
<evidence type="ECO:0000256" key="3">
    <source>
        <dbReference type="ARBA" id="ARBA00022692"/>
    </source>
</evidence>
<dbReference type="AlphaFoldDB" id="A0A5C5XAU7"/>
<feature type="transmembrane region" description="Helical" evidence="6">
    <location>
        <begin position="266"/>
        <end position="289"/>
    </location>
</feature>
<keyword evidence="4 6" id="KW-1133">Transmembrane helix</keyword>
<gene>
    <name evidence="7" type="ORF">Pan54_08230</name>
</gene>
<feature type="transmembrane region" description="Helical" evidence="6">
    <location>
        <begin position="301"/>
        <end position="318"/>
    </location>
</feature>
<evidence type="ECO:0000256" key="1">
    <source>
        <dbReference type="ARBA" id="ARBA00004141"/>
    </source>
</evidence>
<feature type="transmembrane region" description="Helical" evidence="6">
    <location>
        <begin position="338"/>
        <end position="368"/>
    </location>
</feature>
<reference evidence="7 8" key="1">
    <citation type="submission" date="2019-02" db="EMBL/GenBank/DDBJ databases">
        <title>Deep-cultivation of Planctomycetes and their phenomic and genomic characterization uncovers novel biology.</title>
        <authorList>
            <person name="Wiegand S."/>
            <person name="Jogler M."/>
            <person name="Boedeker C."/>
            <person name="Pinto D."/>
            <person name="Vollmers J."/>
            <person name="Rivas-Marin E."/>
            <person name="Kohn T."/>
            <person name="Peeters S.H."/>
            <person name="Heuer A."/>
            <person name="Rast P."/>
            <person name="Oberbeckmann S."/>
            <person name="Bunk B."/>
            <person name="Jeske O."/>
            <person name="Meyerdierks A."/>
            <person name="Storesund J.E."/>
            <person name="Kallscheuer N."/>
            <person name="Luecker S."/>
            <person name="Lage O.M."/>
            <person name="Pohl T."/>
            <person name="Merkel B.J."/>
            <person name="Hornburger P."/>
            <person name="Mueller R.-W."/>
            <person name="Bruemmer F."/>
            <person name="Labrenz M."/>
            <person name="Spormann A.M."/>
            <person name="Op Den Camp H."/>
            <person name="Overmann J."/>
            <person name="Amann R."/>
            <person name="Jetten M.S.M."/>
            <person name="Mascher T."/>
            <person name="Medema M.H."/>
            <person name="Devos D.P."/>
            <person name="Kaster A.-K."/>
            <person name="Ovreas L."/>
            <person name="Rohde M."/>
            <person name="Galperin M.Y."/>
            <person name="Jogler C."/>
        </authorList>
    </citation>
    <scope>NUCLEOTIDE SEQUENCE [LARGE SCALE GENOMIC DNA]</scope>
    <source>
        <strain evidence="7 8">Pan54</strain>
    </source>
</reference>
<keyword evidence="8" id="KW-1185">Reference proteome</keyword>
<comment type="similarity">
    <text evidence="2">Belongs to the autoinducer-2 exporter (AI-2E) (TC 2.A.86) family.</text>
</comment>
<keyword evidence="5 6" id="KW-0472">Membrane</keyword>
<comment type="caution">
    <text evidence="7">The sequence shown here is derived from an EMBL/GenBank/DDBJ whole genome shotgun (WGS) entry which is preliminary data.</text>
</comment>